<keyword evidence="4" id="KW-1185">Reference proteome</keyword>
<dbReference type="AlphaFoldDB" id="A0A1Y5TE57"/>
<dbReference type="PROSITE" id="PS51471">
    <property type="entry name" value="FE2OG_OXY"/>
    <property type="match status" value="1"/>
</dbReference>
<protein>
    <recommendedName>
        <fullName evidence="2">Fe2OG dioxygenase domain-containing protein</fullName>
    </recommendedName>
</protein>
<gene>
    <name evidence="3" type="ORF">TRL7639_03205</name>
</gene>
<dbReference type="Gene3D" id="2.60.120.620">
    <property type="entry name" value="q2cbj1_9rhob like domain"/>
    <property type="match status" value="1"/>
</dbReference>
<keyword evidence="1" id="KW-0408">Iron</keyword>
<feature type="domain" description="Fe2OG dioxygenase" evidence="2">
    <location>
        <begin position="135"/>
        <end position="242"/>
    </location>
</feature>
<proteinExistence type="inferred from homology"/>
<dbReference type="EMBL" id="FWFO01000002">
    <property type="protein sequence ID" value="SLN58371.1"/>
    <property type="molecule type" value="Genomic_DNA"/>
</dbReference>
<evidence type="ECO:0000259" key="2">
    <source>
        <dbReference type="PROSITE" id="PS51471"/>
    </source>
</evidence>
<name>A0A1Y5TE57_9RHOB</name>
<dbReference type="GO" id="GO:0046872">
    <property type="term" value="F:metal ion binding"/>
    <property type="evidence" value="ECO:0007669"/>
    <property type="project" value="UniProtKB-KW"/>
</dbReference>
<keyword evidence="1" id="KW-0560">Oxidoreductase</keyword>
<organism evidence="3 4">
    <name type="scientific">Falsiruegeria litorea R37</name>
    <dbReference type="NCBI Taxonomy" id="1200284"/>
    <lineage>
        <taxon>Bacteria</taxon>
        <taxon>Pseudomonadati</taxon>
        <taxon>Pseudomonadota</taxon>
        <taxon>Alphaproteobacteria</taxon>
        <taxon>Rhodobacterales</taxon>
        <taxon>Roseobacteraceae</taxon>
        <taxon>Falsiruegeria</taxon>
    </lineage>
</organism>
<dbReference type="GO" id="GO:0016491">
    <property type="term" value="F:oxidoreductase activity"/>
    <property type="evidence" value="ECO:0007669"/>
    <property type="project" value="UniProtKB-KW"/>
</dbReference>
<keyword evidence="1" id="KW-0479">Metal-binding</keyword>
<reference evidence="3 4" key="1">
    <citation type="submission" date="2017-03" db="EMBL/GenBank/DDBJ databases">
        <authorList>
            <person name="Afonso C.L."/>
            <person name="Miller P.J."/>
            <person name="Scott M.A."/>
            <person name="Spackman E."/>
            <person name="Goraichik I."/>
            <person name="Dimitrov K.M."/>
            <person name="Suarez D.L."/>
            <person name="Swayne D.E."/>
        </authorList>
    </citation>
    <scope>NUCLEOTIDE SEQUENCE [LARGE SCALE GENOMIC DNA]</scope>
    <source>
        <strain evidence="3 4">CECT 7639</strain>
    </source>
</reference>
<dbReference type="Proteomes" id="UP000193077">
    <property type="component" value="Unassembled WGS sequence"/>
</dbReference>
<dbReference type="InterPro" id="IPR005123">
    <property type="entry name" value="Oxoglu/Fe-dep_dioxygenase_dom"/>
</dbReference>
<dbReference type="OrthoDB" id="9798229at2"/>
<sequence>MRDILDLDRFPLERPHSSEWQALVDRCKADLKAEGMFNLDGLMLPEVAARAVDAMSAPFATDAFLHERMHNIYFKHIDGLPEDHPALRQFQTSNRTLCADQIAGSPLLRLYEWPEFATFLAATMEMPELHVMDDPLARVNVMSYQEGQALNWHFDRSEFTTTLLLQAPDQGGGFEYRTDLRSEEDPNYDGVAKLLNGENPASKVITLSPGTLNVFKGKNTAHRVTPVSGDKERVISVFSFYENPGVVFSDAERIGFYGRAS</sequence>
<evidence type="ECO:0000313" key="3">
    <source>
        <dbReference type="EMBL" id="SLN58371.1"/>
    </source>
</evidence>
<dbReference type="Pfam" id="PF23169">
    <property type="entry name" value="HalD"/>
    <property type="match status" value="1"/>
</dbReference>
<accession>A0A1Y5TE57</accession>
<evidence type="ECO:0000256" key="1">
    <source>
        <dbReference type="RuleBase" id="RU003682"/>
    </source>
</evidence>
<comment type="similarity">
    <text evidence="1">Belongs to the iron/ascorbate-dependent oxidoreductase family.</text>
</comment>
<dbReference type="RefSeq" id="WP_085796833.1">
    <property type="nucleotide sequence ID" value="NZ_FWFO01000002.1"/>
</dbReference>
<dbReference type="InterPro" id="IPR056470">
    <property type="entry name" value="BesD/HalB-like"/>
</dbReference>
<evidence type="ECO:0000313" key="4">
    <source>
        <dbReference type="Proteomes" id="UP000193077"/>
    </source>
</evidence>